<evidence type="ECO:0000256" key="1">
    <source>
        <dbReference type="SAM" id="Phobius"/>
    </source>
</evidence>
<accession>A0A7K1FHK6</accession>
<proteinExistence type="predicted"/>
<keyword evidence="1" id="KW-0472">Membrane</keyword>
<dbReference type="RefSeq" id="WP_154767426.1">
    <property type="nucleotide sequence ID" value="NZ_WLYK01000001.1"/>
</dbReference>
<reference evidence="2 3" key="1">
    <citation type="submission" date="2019-11" db="EMBL/GenBank/DDBJ databases">
        <authorList>
            <person name="Jiang L.-Q."/>
        </authorList>
    </citation>
    <scope>NUCLEOTIDE SEQUENCE [LARGE SCALE GENOMIC DNA]</scope>
    <source>
        <strain evidence="2 3">YIM 132087</strain>
    </source>
</reference>
<comment type="caution">
    <text evidence="2">The sequence shown here is derived from an EMBL/GenBank/DDBJ whole genome shotgun (WGS) entry which is preliminary data.</text>
</comment>
<gene>
    <name evidence="2" type="ORF">GIS00_06565</name>
</gene>
<keyword evidence="1" id="KW-0812">Transmembrane</keyword>
<organism evidence="2 3">
    <name type="scientific">Nakamurella alba</name>
    <dbReference type="NCBI Taxonomy" id="2665158"/>
    <lineage>
        <taxon>Bacteria</taxon>
        <taxon>Bacillati</taxon>
        <taxon>Actinomycetota</taxon>
        <taxon>Actinomycetes</taxon>
        <taxon>Nakamurellales</taxon>
        <taxon>Nakamurellaceae</taxon>
        <taxon>Nakamurella</taxon>
    </lineage>
</organism>
<dbReference type="AlphaFoldDB" id="A0A7K1FHK6"/>
<evidence type="ECO:0000313" key="2">
    <source>
        <dbReference type="EMBL" id="MTD13605.1"/>
    </source>
</evidence>
<sequence>MNGFENDLAQLMRDRADPAPPTDTLREWAADQRRSRRNPLPYLAAAAVVVLLVVAAVVVPRVVSDSGPATPPATVTSSAPSASHFATSSAAAGPVGGDIHPYCGLPLPAGTDGATGSFDLATGKFDLVNSGTVELEVLEGGANLVLIRDWKVVGASTVNNLAFGLRSVTAGERLELGFGTSVEWCSGIEPEPGSWAAVIDSTATGNGVVSEWQFVSIENGTVSPATPITLPTSAWRVGEAGMGALLLGRLDVDDNGCATVGPDGAALVWPSGYAGWSAGGELYVVSDIKQVVARSGEEISVGGGYTEANLAGTACDGHSGGPFVIQLGPPYTQE</sequence>
<dbReference type="Proteomes" id="UP000460221">
    <property type="component" value="Unassembled WGS sequence"/>
</dbReference>
<protein>
    <submittedName>
        <fullName evidence="2">Uncharacterized protein</fullName>
    </submittedName>
</protein>
<keyword evidence="3" id="KW-1185">Reference proteome</keyword>
<dbReference type="EMBL" id="WLYK01000001">
    <property type="protein sequence ID" value="MTD13605.1"/>
    <property type="molecule type" value="Genomic_DNA"/>
</dbReference>
<evidence type="ECO:0000313" key="3">
    <source>
        <dbReference type="Proteomes" id="UP000460221"/>
    </source>
</evidence>
<feature type="transmembrane region" description="Helical" evidence="1">
    <location>
        <begin position="42"/>
        <end position="63"/>
    </location>
</feature>
<name>A0A7K1FHK6_9ACTN</name>
<keyword evidence="1" id="KW-1133">Transmembrane helix</keyword>